<dbReference type="EMBL" id="BSEV01000022">
    <property type="protein sequence ID" value="GLK13422.1"/>
    <property type="molecule type" value="Genomic_DNA"/>
</dbReference>
<organism evidence="2 3">
    <name type="scientific">Streptosporangium carneum</name>
    <dbReference type="NCBI Taxonomy" id="47481"/>
    <lineage>
        <taxon>Bacteria</taxon>
        <taxon>Bacillati</taxon>
        <taxon>Actinomycetota</taxon>
        <taxon>Actinomycetes</taxon>
        <taxon>Streptosporangiales</taxon>
        <taxon>Streptosporangiaceae</taxon>
        <taxon>Streptosporangium</taxon>
    </lineage>
</organism>
<accession>A0A9W6MGR9</accession>
<dbReference type="AlphaFoldDB" id="A0A9W6MGR9"/>
<protein>
    <submittedName>
        <fullName evidence="2">Uncharacterized protein</fullName>
    </submittedName>
</protein>
<dbReference type="Proteomes" id="UP001143474">
    <property type="component" value="Unassembled WGS sequence"/>
</dbReference>
<name>A0A9W6MGR9_9ACTN</name>
<evidence type="ECO:0000313" key="3">
    <source>
        <dbReference type="Proteomes" id="UP001143474"/>
    </source>
</evidence>
<comment type="caution">
    <text evidence="2">The sequence shown here is derived from an EMBL/GenBank/DDBJ whole genome shotgun (WGS) entry which is preliminary data.</text>
</comment>
<evidence type="ECO:0000313" key="2">
    <source>
        <dbReference type="EMBL" id="GLK13422.1"/>
    </source>
</evidence>
<feature type="region of interest" description="Disordered" evidence="1">
    <location>
        <begin position="93"/>
        <end position="119"/>
    </location>
</feature>
<evidence type="ECO:0000256" key="1">
    <source>
        <dbReference type="SAM" id="MobiDB-lite"/>
    </source>
</evidence>
<keyword evidence="3" id="KW-1185">Reference proteome</keyword>
<reference evidence="2" key="2">
    <citation type="submission" date="2023-01" db="EMBL/GenBank/DDBJ databases">
        <authorList>
            <person name="Sun Q."/>
            <person name="Evtushenko L."/>
        </authorList>
    </citation>
    <scope>NUCLEOTIDE SEQUENCE</scope>
    <source>
        <strain evidence="2">VKM Ac-2007</strain>
    </source>
</reference>
<sequence>MPGREGNDENGVPSCCDEWRDAWFADCRTFSSRNIGCLLDSAAFYLTIAVRGARAERRAGERNTVAGHSAESRFRRTEALSSYAERVSMTVRSGVRQDVPPPAPVVPPGFPAGVQWGDA</sequence>
<gene>
    <name evidence="2" type="ORF">GCM10017600_68330</name>
</gene>
<proteinExistence type="predicted"/>
<reference evidence="2" key="1">
    <citation type="journal article" date="2014" name="Int. J. Syst. Evol. Microbiol.">
        <title>Complete genome sequence of Corynebacterium casei LMG S-19264T (=DSM 44701T), isolated from a smear-ripened cheese.</title>
        <authorList>
            <consortium name="US DOE Joint Genome Institute (JGI-PGF)"/>
            <person name="Walter F."/>
            <person name="Albersmeier A."/>
            <person name="Kalinowski J."/>
            <person name="Ruckert C."/>
        </authorList>
    </citation>
    <scope>NUCLEOTIDE SEQUENCE</scope>
    <source>
        <strain evidence="2">VKM Ac-2007</strain>
    </source>
</reference>
<feature type="compositionally biased region" description="Pro residues" evidence="1">
    <location>
        <begin position="99"/>
        <end position="110"/>
    </location>
</feature>